<feature type="compositionally biased region" description="Basic residues" evidence="1">
    <location>
        <begin position="365"/>
        <end position="376"/>
    </location>
</feature>
<dbReference type="OrthoDB" id="5423493at2759"/>
<dbReference type="Proteomes" id="UP000184300">
    <property type="component" value="Unassembled WGS sequence"/>
</dbReference>
<reference evidence="3" key="1">
    <citation type="journal article" date="2017" name="Genome Biol.">
        <title>Comparative genomics reveals high biological diversity and specific adaptations in the industrially and medically important fungal genus Aspergillus.</title>
        <authorList>
            <person name="de Vries R.P."/>
            <person name="Riley R."/>
            <person name="Wiebenga A."/>
            <person name="Aguilar-Osorio G."/>
            <person name="Amillis S."/>
            <person name="Uchima C.A."/>
            <person name="Anderluh G."/>
            <person name="Asadollahi M."/>
            <person name="Askin M."/>
            <person name="Barry K."/>
            <person name="Battaglia E."/>
            <person name="Bayram O."/>
            <person name="Benocci T."/>
            <person name="Braus-Stromeyer S.A."/>
            <person name="Caldana C."/>
            <person name="Canovas D."/>
            <person name="Cerqueira G.C."/>
            <person name="Chen F."/>
            <person name="Chen W."/>
            <person name="Choi C."/>
            <person name="Clum A."/>
            <person name="Dos Santos R.A."/>
            <person name="Damasio A.R."/>
            <person name="Diallinas G."/>
            <person name="Emri T."/>
            <person name="Fekete E."/>
            <person name="Flipphi M."/>
            <person name="Freyberg S."/>
            <person name="Gallo A."/>
            <person name="Gournas C."/>
            <person name="Habgood R."/>
            <person name="Hainaut M."/>
            <person name="Harispe M.L."/>
            <person name="Henrissat B."/>
            <person name="Hilden K.S."/>
            <person name="Hope R."/>
            <person name="Hossain A."/>
            <person name="Karabika E."/>
            <person name="Karaffa L."/>
            <person name="Karanyi Z."/>
            <person name="Krasevec N."/>
            <person name="Kuo A."/>
            <person name="Kusch H."/>
            <person name="LaButti K."/>
            <person name="Lagendijk E.L."/>
            <person name="Lapidus A."/>
            <person name="Levasseur A."/>
            <person name="Lindquist E."/>
            <person name="Lipzen A."/>
            <person name="Logrieco A.F."/>
            <person name="MacCabe A."/>
            <person name="Maekelae M.R."/>
            <person name="Malavazi I."/>
            <person name="Melin P."/>
            <person name="Meyer V."/>
            <person name="Mielnichuk N."/>
            <person name="Miskei M."/>
            <person name="Molnar A.P."/>
            <person name="Mule G."/>
            <person name="Ngan C.Y."/>
            <person name="Orejas M."/>
            <person name="Orosz E."/>
            <person name="Ouedraogo J.P."/>
            <person name="Overkamp K.M."/>
            <person name="Park H.-S."/>
            <person name="Perrone G."/>
            <person name="Piumi F."/>
            <person name="Punt P.J."/>
            <person name="Ram A.F."/>
            <person name="Ramon A."/>
            <person name="Rauscher S."/>
            <person name="Record E."/>
            <person name="Riano-Pachon D.M."/>
            <person name="Robert V."/>
            <person name="Roehrig J."/>
            <person name="Ruller R."/>
            <person name="Salamov A."/>
            <person name="Salih N.S."/>
            <person name="Samson R.A."/>
            <person name="Sandor E."/>
            <person name="Sanguinetti M."/>
            <person name="Schuetze T."/>
            <person name="Sepcic K."/>
            <person name="Shelest E."/>
            <person name="Sherlock G."/>
            <person name="Sophianopoulou V."/>
            <person name="Squina F.M."/>
            <person name="Sun H."/>
            <person name="Susca A."/>
            <person name="Todd R.B."/>
            <person name="Tsang A."/>
            <person name="Unkles S.E."/>
            <person name="van de Wiele N."/>
            <person name="van Rossen-Uffink D."/>
            <person name="Oliveira J.V."/>
            <person name="Vesth T.C."/>
            <person name="Visser J."/>
            <person name="Yu J.-H."/>
            <person name="Zhou M."/>
            <person name="Andersen M.R."/>
            <person name="Archer D.B."/>
            <person name="Baker S.E."/>
            <person name="Benoit I."/>
            <person name="Brakhage A.A."/>
            <person name="Braus G.H."/>
            <person name="Fischer R."/>
            <person name="Frisvad J.C."/>
            <person name="Goldman G.H."/>
            <person name="Houbraken J."/>
            <person name="Oakley B."/>
            <person name="Pocsi I."/>
            <person name="Scazzocchio C."/>
            <person name="Seiboth B."/>
            <person name="vanKuyk P.A."/>
            <person name="Wortman J."/>
            <person name="Dyer P.S."/>
            <person name="Grigoriev I.V."/>
        </authorList>
    </citation>
    <scope>NUCLEOTIDE SEQUENCE [LARGE SCALE GENOMIC DNA]</scope>
    <source>
        <strain evidence="3">CBS 516.65</strain>
    </source>
</reference>
<dbReference type="AlphaFoldDB" id="A0A1L9VLX6"/>
<feature type="compositionally biased region" description="Polar residues" evidence="1">
    <location>
        <begin position="62"/>
        <end position="73"/>
    </location>
</feature>
<organism evidence="2 3">
    <name type="scientific">Aspergillus glaucus CBS 516.65</name>
    <dbReference type="NCBI Taxonomy" id="1160497"/>
    <lineage>
        <taxon>Eukaryota</taxon>
        <taxon>Fungi</taxon>
        <taxon>Dikarya</taxon>
        <taxon>Ascomycota</taxon>
        <taxon>Pezizomycotina</taxon>
        <taxon>Eurotiomycetes</taxon>
        <taxon>Eurotiomycetidae</taxon>
        <taxon>Eurotiales</taxon>
        <taxon>Aspergillaceae</taxon>
        <taxon>Aspergillus</taxon>
        <taxon>Aspergillus subgen. Aspergillus</taxon>
    </lineage>
</organism>
<feature type="region of interest" description="Disordered" evidence="1">
    <location>
        <begin position="140"/>
        <end position="433"/>
    </location>
</feature>
<feature type="compositionally biased region" description="Acidic residues" evidence="1">
    <location>
        <begin position="151"/>
        <end position="170"/>
    </location>
</feature>
<sequence length="469" mass="50909">MPRPAVRRNRKAPQTSTKQTANHKSAGDDNLESAIASGLPSNHGENVDSASHPTDGAEALTMVQQMNNRTPMSKSHEQAIESSPMGERAATGSRPPTRARGYSSTLSLAGRKGDMSSKIPGTPAFESSVLSNFRRRARQPSILQMMQTEDGSSDLDDDDFLGGLSPEDESTPLNVSRGKSLILKNAASPSAESSSPSSDKPRKRKRATGELQVPQSPLNVVESTPIGSPARGTQENEAHDRTDTPRPLISPEAFSQTMVPPMSSSAPQSPARIDLALAERASPVTLESTKEPSGRMNAQGYLSTAALQSKLLPRRRQRRRRHNDSNISNDDDRSDDDDELNYLPSRKPMNSRRKQTDPPDPSKNTRTKPTKQKKPQSKPSKGGIIYPSATRATDVDKENQPDGMSSPLSSALDSDAFDSDVSISKSTDKGDLMSEELRLQAKKFAEVDDWQMEFEDVTSTAGSQGSPFR</sequence>
<accession>A0A1L9VLX6</accession>
<feature type="compositionally biased region" description="Polar residues" evidence="1">
    <location>
        <begin position="12"/>
        <end position="23"/>
    </location>
</feature>
<feature type="compositionally biased region" description="Basic residues" evidence="1">
    <location>
        <begin position="312"/>
        <end position="322"/>
    </location>
</feature>
<feature type="compositionally biased region" description="Basic residues" evidence="1">
    <location>
        <begin position="1"/>
        <end position="11"/>
    </location>
</feature>
<evidence type="ECO:0000313" key="3">
    <source>
        <dbReference type="Proteomes" id="UP000184300"/>
    </source>
</evidence>
<evidence type="ECO:0000256" key="1">
    <source>
        <dbReference type="SAM" id="MobiDB-lite"/>
    </source>
</evidence>
<dbReference type="EMBL" id="KV878895">
    <property type="protein sequence ID" value="OJJ84936.1"/>
    <property type="molecule type" value="Genomic_DNA"/>
</dbReference>
<feature type="compositionally biased region" description="Polar residues" evidence="1">
    <location>
        <begin position="213"/>
        <end position="233"/>
    </location>
</feature>
<feature type="compositionally biased region" description="Polar residues" evidence="1">
    <location>
        <begin position="39"/>
        <end position="52"/>
    </location>
</feature>
<dbReference type="STRING" id="1160497.A0A1L9VLX6"/>
<protein>
    <submittedName>
        <fullName evidence="2">Uncharacterized protein</fullName>
    </submittedName>
</protein>
<feature type="compositionally biased region" description="Low complexity" evidence="1">
    <location>
        <begin position="260"/>
        <end position="271"/>
    </location>
</feature>
<feature type="compositionally biased region" description="Low complexity" evidence="1">
    <location>
        <begin position="186"/>
        <end position="198"/>
    </location>
</feature>
<gene>
    <name evidence="2" type="ORF">ASPGLDRAFT_45868</name>
</gene>
<feature type="region of interest" description="Disordered" evidence="1">
    <location>
        <begin position="1"/>
        <end position="125"/>
    </location>
</feature>
<dbReference type="RefSeq" id="XP_022401634.1">
    <property type="nucleotide sequence ID" value="XM_022546334.1"/>
</dbReference>
<keyword evidence="3" id="KW-1185">Reference proteome</keyword>
<feature type="compositionally biased region" description="Basic and acidic residues" evidence="1">
    <location>
        <begin position="234"/>
        <end position="244"/>
    </location>
</feature>
<dbReference type="VEuPathDB" id="FungiDB:ASPGLDRAFT_45868"/>
<name>A0A1L9VLX6_ASPGL</name>
<proteinExistence type="predicted"/>
<evidence type="ECO:0000313" key="2">
    <source>
        <dbReference type="EMBL" id="OJJ84936.1"/>
    </source>
</evidence>
<dbReference type="GeneID" id="34462595"/>
<feature type="compositionally biased region" description="Low complexity" evidence="1">
    <location>
        <begin position="405"/>
        <end position="422"/>
    </location>
</feature>